<reference evidence="1 2" key="1">
    <citation type="submission" date="2019-07" db="EMBL/GenBank/DDBJ databases">
        <title>Whole genome shotgun sequence of Halomonas cupida NBRC 102219.</title>
        <authorList>
            <person name="Hosoyama A."/>
            <person name="Uohara A."/>
            <person name="Ohji S."/>
            <person name="Ichikawa N."/>
        </authorList>
    </citation>
    <scope>NUCLEOTIDE SEQUENCE [LARGE SCALE GENOMIC DNA]</scope>
    <source>
        <strain evidence="1 2">NBRC 102219</strain>
    </source>
</reference>
<proteinExistence type="predicted"/>
<dbReference type="EMBL" id="BJXU01000171">
    <property type="protein sequence ID" value="GEN25882.1"/>
    <property type="molecule type" value="Genomic_DNA"/>
</dbReference>
<dbReference type="Proteomes" id="UP000321726">
    <property type="component" value="Unassembled WGS sequence"/>
</dbReference>
<sequence length="54" mass="6111">MVMEAAAHYDKTFSFSIEGVILWELDRALEGRLEGGLTEASRRDAEAVTMGHWR</sequence>
<comment type="caution">
    <text evidence="1">The sequence shown here is derived from an EMBL/GenBank/DDBJ whole genome shotgun (WGS) entry which is preliminary data.</text>
</comment>
<evidence type="ECO:0000313" key="2">
    <source>
        <dbReference type="Proteomes" id="UP000321726"/>
    </source>
</evidence>
<evidence type="ECO:0000313" key="1">
    <source>
        <dbReference type="EMBL" id="GEN25882.1"/>
    </source>
</evidence>
<keyword evidence="2" id="KW-1185">Reference proteome</keyword>
<protein>
    <submittedName>
        <fullName evidence="1">Uncharacterized protein</fullName>
    </submittedName>
</protein>
<accession>A0ABQ0WLX4</accession>
<gene>
    <name evidence="1" type="ORF">HCU01_38310</name>
</gene>
<name>A0ABQ0WLX4_9GAMM</name>
<organism evidence="1 2">
    <name type="scientific">Halomonas cupida</name>
    <dbReference type="NCBI Taxonomy" id="44933"/>
    <lineage>
        <taxon>Bacteria</taxon>
        <taxon>Pseudomonadati</taxon>
        <taxon>Pseudomonadota</taxon>
        <taxon>Gammaproteobacteria</taxon>
        <taxon>Oceanospirillales</taxon>
        <taxon>Halomonadaceae</taxon>
        <taxon>Halomonas</taxon>
    </lineage>
</organism>